<dbReference type="Proteomes" id="UP000297299">
    <property type="component" value="Unassembled WGS sequence"/>
</dbReference>
<dbReference type="Gene3D" id="1.10.630.10">
    <property type="entry name" value="Cytochrome P450"/>
    <property type="match status" value="1"/>
</dbReference>
<organism evidence="1 2">
    <name type="scientific">Botryotinia calthae</name>
    <dbReference type="NCBI Taxonomy" id="38488"/>
    <lineage>
        <taxon>Eukaryota</taxon>
        <taxon>Fungi</taxon>
        <taxon>Dikarya</taxon>
        <taxon>Ascomycota</taxon>
        <taxon>Pezizomycotina</taxon>
        <taxon>Leotiomycetes</taxon>
        <taxon>Helotiales</taxon>
        <taxon>Sclerotiniaceae</taxon>
        <taxon>Botryotinia</taxon>
    </lineage>
</organism>
<dbReference type="GO" id="GO:0005506">
    <property type="term" value="F:iron ion binding"/>
    <property type="evidence" value="ECO:0007669"/>
    <property type="project" value="InterPro"/>
</dbReference>
<dbReference type="GO" id="GO:0020037">
    <property type="term" value="F:heme binding"/>
    <property type="evidence" value="ECO:0007669"/>
    <property type="project" value="InterPro"/>
</dbReference>
<accession>A0A4Y8DAF4</accession>
<evidence type="ECO:0000313" key="2">
    <source>
        <dbReference type="Proteomes" id="UP000297299"/>
    </source>
</evidence>
<reference evidence="1 2" key="1">
    <citation type="submission" date="2017-11" db="EMBL/GenBank/DDBJ databases">
        <title>Comparative genomics of Botrytis spp.</title>
        <authorList>
            <person name="Valero-Jimenez C.A."/>
            <person name="Tapia P."/>
            <person name="Veloso J."/>
            <person name="Silva-Moreno E."/>
            <person name="Staats M."/>
            <person name="Valdes J.H."/>
            <person name="Van Kan J.A.L."/>
        </authorList>
    </citation>
    <scope>NUCLEOTIDE SEQUENCE [LARGE SCALE GENOMIC DNA]</scope>
    <source>
        <strain evidence="1 2">MUCL2830</strain>
    </source>
</reference>
<name>A0A4Y8DAF4_9HELO</name>
<dbReference type="STRING" id="38488.A0A4Y8DAF4"/>
<keyword evidence="2" id="KW-1185">Reference proteome</keyword>
<dbReference type="SUPFAM" id="SSF48264">
    <property type="entry name" value="Cytochrome P450"/>
    <property type="match status" value="1"/>
</dbReference>
<comment type="caution">
    <text evidence="1">The sequence shown here is derived from an EMBL/GenBank/DDBJ whole genome shotgun (WGS) entry which is preliminary data.</text>
</comment>
<dbReference type="GO" id="GO:0016705">
    <property type="term" value="F:oxidoreductase activity, acting on paired donors, with incorporation or reduction of molecular oxygen"/>
    <property type="evidence" value="ECO:0007669"/>
    <property type="project" value="InterPro"/>
</dbReference>
<dbReference type="GO" id="GO:0004497">
    <property type="term" value="F:monooxygenase activity"/>
    <property type="evidence" value="ECO:0007669"/>
    <property type="project" value="InterPro"/>
</dbReference>
<dbReference type="OrthoDB" id="3945418at2759"/>
<evidence type="ECO:0000313" key="1">
    <source>
        <dbReference type="EMBL" id="TEY73231.1"/>
    </source>
</evidence>
<sequence length="120" mass="14136">MEIQTLLLALFISYRAGLLTYRFLFQPLSQIPGHLLAISTYLYEWYCDFYLSGQYTFHLKRLHKQYGPVIRINPNEIHIDDPDFFEEVFNQSNDRTQNPLNVAEAFDPYSAEHRIISTTA</sequence>
<protein>
    <recommendedName>
        <fullName evidence="3">Cytochrome P450</fullName>
    </recommendedName>
</protein>
<dbReference type="InterPro" id="IPR036396">
    <property type="entry name" value="Cyt_P450_sf"/>
</dbReference>
<evidence type="ECO:0008006" key="3">
    <source>
        <dbReference type="Google" id="ProtNLM"/>
    </source>
</evidence>
<proteinExistence type="predicted"/>
<gene>
    <name evidence="1" type="ORF">BOTCAL_0081g00220</name>
</gene>
<dbReference type="AlphaFoldDB" id="A0A4Y8DAF4"/>
<dbReference type="EMBL" id="PHWZ01000081">
    <property type="protein sequence ID" value="TEY73231.1"/>
    <property type="molecule type" value="Genomic_DNA"/>
</dbReference>